<dbReference type="EMBL" id="BPLR01003864">
    <property type="protein sequence ID" value="GIX89460.1"/>
    <property type="molecule type" value="Genomic_DNA"/>
</dbReference>
<dbReference type="AlphaFoldDB" id="A0AAV4NYS6"/>
<gene>
    <name evidence="1" type="ORF">CEXT_633451</name>
</gene>
<reference evidence="1 2" key="1">
    <citation type="submission" date="2021-06" db="EMBL/GenBank/DDBJ databases">
        <title>Caerostris extrusa draft genome.</title>
        <authorList>
            <person name="Kono N."/>
            <person name="Arakawa K."/>
        </authorList>
    </citation>
    <scope>NUCLEOTIDE SEQUENCE [LARGE SCALE GENOMIC DNA]</scope>
</reference>
<name>A0AAV4NYS6_CAEEX</name>
<protein>
    <submittedName>
        <fullName evidence="1">Uncharacterized protein</fullName>
    </submittedName>
</protein>
<evidence type="ECO:0000313" key="2">
    <source>
        <dbReference type="Proteomes" id="UP001054945"/>
    </source>
</evidence>
<proteinExistence type="predicted"/>
<organism evidence="1 2">
    <name type="scientific">Caerostris extrusa</name>
    <name type="common">Bark spider</name>
    <name type="synonym">Caerostris bankana</name>
    <dbReference type="NCBI Taxonomy" id="172846"/>
    <lineage>
        <taxon>Eukaryota</taxon>
        <taxon>Metazoa</taxon>
        <taxon>Ecdysozoa</taxon>
        <taxon>Arthropoda</taxon>
        <taxon>Chelicerata</taxon>
        <taxon>Arachnida</taxon>
        <taxon>Araneae</taxon>
        <taxon>Araneomorphae</taxon>
        <taxon>Entelegynae</taxon>
        <taxon>Araneoidea</taxon>
        <taxon>Araneidae</taxon>
        <taxon>Caerostris</taxon>
    </lineage>
</organism>
<comment type="caution">
    <text evidence="1">The sequence shown here is derived from an EMBL/GenBank/DDBJ whole genome shotgun (WGS) entry which is preliminary data.</text>
</comment>
<accession>A0AAV4NYS6</accession>
<evidence type="ECO:0000313" key="1">
    <source>
        <dbReference type="EMBL" id="GIX89460.1"/>
    </source>
</evidence>
<sequence length="88" mass="10043">MFFFSNSARSLIGGRGIECHHDDGDDDDVLGRDDPRRQLTNRRRDGWICGWHFFVPQVKKDGGKAKKNPYKVTLSGSLVIFKLDFSTL</sequence>
<dbReference type="Proteomes" id="UP001054945">
    <property type="component" value="Unassembled WGS sequence"/>
</dbReference>
<keyword evidence="2" id="KW-1185">Reference proteome</keyword>